<protein>
    <recommendedName>
        <fullName evidence="6">Pectin acetylesterase</fullName>
        <ecNumber evidence="6">3.1.1.-</ecNumber>
    </recommendedName>
</protein>
<comment type="caution">
    <text evidence="8">The sequence shown here is derived from an EMBL/GenBank/DDBJ whole genome shotgun (WGS) entry which is preliminary data.</text>
</comment>
<organism evidence="8 9">
    <name type="scientific">Cinchona calisaya</name>
    <dbReference type="NCBI Taxonomy" id="153742"/>
    <lineage>
        <taxon>Eukaryota</taxon>
        <taxon>Viridiplantae</taxon>
        <taxon>Streptophyta</taxon>
        <taxon>Embryophyta</taxon>
        <taxon>Tracheophyta</taxon>
        <taxon>Spermatophyta</taxon>
        <taxon>Magnoliopsida</taxon>
        <taxon>eudicotyledons</taxon>
        <taxon>Gunneridae</taxon>
        <taxon>Pentapetalae</taxon>
        <taxon>asterids</taxon>
        <taxon>lamiids</taxon>
        <taxon>Gentianales</taxon>
        <taxon>Rubiaceae</taxon>
        <taxon>Cinchonoideae</taxon>
        <taxon>Cinchoneae</taxon>
        <taxon>Cinchona</taxon>
    </lineage>
</organism>
<name>A0ABD3AKY5_9GENT</name>
<evidence type="ECO:0000256" key="2">
    <source>
        <dbReference type="ARBA" id="ARBA00004191"/>
    </source>
</evidence>
<evidence type="ECO:0000313" key="8">
    <source>
        <dbReference type="EMBL" id="KAL3531818.1"/>
    </source>
</evidence>
<dbReference type="Proteomes" id="UP001630127">
    <property type="component" value="Unassembled WGS sequence"/>
</dbReference>
<dbReference type="AlphaFoldDB" id="A0ABD3AKY5"/>
<comment type="subcellular location">
    <subcellularLocation>
        <location evidence="2 6">Secreted</location>
        <location evidence="2 6">Cell wall</location>
    </subcellularLocation>
</comment>
<dbReference type="Pfam" id="PF03283">
    <property type="entry name" value="PAE"/>
    <property type="match status" value="1"/>
</dbReference>
<proteinExistence type="inferred from homology"/>
<comment type="function">
    <text evidence="1 6">Hydrolyzes acetyl esters in homogalacturonan regions of pectin. In type I primary cell wall, galacturonic acid residues of pectin can be acetylated at the O-2 and O-3 positions. Decreasing the degree of acetylation of pectin gels in vitro alters their physical properties.</text>
</comment>
<evidence type="ECO:0000256" key="1">
    <source>
        <dbReference type="ARBA" id="ARBA00003534"/>
    </source>
</evidence>
<evidence type="ECO:0000313" key="9">
    <source>
        <dbReference type="Proteomes" id="UP001630127"/>
    </source>
</evidence>
<evidence type="ECO:0000256" key="4">
    <source>
        <dbReference type="ARBA" id="ARBA00022512"/>
    </source>
</evidence>
<feature type="region of interest" description="Disordered" evidence="7">
    <location>
        <begin position="1"/>
        <end position="20"/>
    </location>
</feature>
<keyword evidence="6" id="KW-0964">Secreted</keyword>
<dbReference type="EMBL" id="JBJUIK010000003">
    <property type="protein sequence ID" value="KAL3531818.1"/>
    <property type="molecule type" value="Genomic_DNA"/>
</dbReference>
<evidence type="ECO:0000256" key="7">
    <source>
        <dbReference type="SAM" id="MobiDB-lite"/>
    </source>
</evidence>
<reference evidence="8 9" key="1">
    <citation type="submission" date="2024-11" db="EMBL/GenBank/DDBJ databases">
        <title>A near-complete genome assembly of Cinchona calisaya.</title>
        <authorList>
            <person name="Lian D.C."/>
            <person name="Zhao X.W."/>
            <person name="Wei L."/>
        </authorList>
    </citation>
    <scope>NUCLEOTIDE SEQUENCE [LARGE SCALE GENOMIC DNA]</scope>
    <source>
        <tissue evidence="8">Nenye</tissue>
    </source>
</reference>
<sequence>MANQQRPTHLHHPTPPRPRLGSCLTSWSKRDWTIVAAAVAVIILTLAHTSRYSSSLNNKSSTSNPSLSSHPDFVPFTPLANAHQKFAFCLDGSVPGYHLQKGFGSGSQNWLLHIEGGGWCNTIASCLSRKRTVLGSSKYMDSQVQFSGILSHDPLQNPDFFNWNKVKIRYCDGASFAGHPESEFKNGTELFFRGQLILDALMDQLLSVGLFDARQALLTGCSAGGLATLIHCDYFHEVLPKDANVKCLADAGFFLNEKDIAGKQTIENFYHDVVHLQGIAKSLNKDCLSRMEPHKCFFPEEFIKNIKTPLFLVHPAYDFWQIRNILIPDESDPQQSWLRCKLNIFKCNPSQLEVLQGFRNSLLNRLSEFQQNKEGGMFINSCYVHCQTWMAETWHSPSSPRINNKTIAETVGDWYFNRKTAKEIDCPFPCNPTCYNMDFLRGL</sequence>
<evidence type="ECO:0000256" key="6">
    <source>
        <dbReference type="RuleBase" id="RU363114"/>
    </source>
</evidence>
<evidence type="ECO:0000256" key="3">
    <source>
        <dbReference type="ARBA" id="ARBA00005784"/>
    </source>
</evidence>
<dbReference type="PANTHER" id="PTHR21562:SF83">
    <property type="entry name" value="PECTIN ACETYLESTERASE 4"/>
    <property type="match status" value="1"/>
</dbReference>
<keyword evidence="9" id="KW-1185">Reference proteome</keyword>
<dbReference type="GO" id="GO:0071555">
    <property type="term" value="P:cell wall organization"/>
    <property type="evidence" value="ECO:0007669"/>
    <property type="project" value="UniProtKB-KW"/>
</dbReference>
<accession>A0ABD3AKY5</accession>
<dbReference type="SUPFAM" id="SSF53474">
    <property type="entry name" value="alpha/beta-Hydrolases"/>
    <property type="match status" value="1"/>
</dbReference>
<keyword evidence="4 6" id="KW-0134">Cell wall</keyword>
<dbReference type="EC" id="3.1.1.-" evidence="6"/>
<gene>
    <name evidence="8" type="ORF">ACH5RR_005339</name>
</gene>
<keyword evidence="5 6" id="KW-0961">Cell wall biogenesis/degradation</keyword>
<dbReference type="GO" id="GO:0016787">
    <property type="term" value="F:hydrolase activity"/>
    <property type="evidence" value="ECO:0007669"/>
    <property type="project" value="UniProtKB-KW"/>
</dbReference>
<dbReference type="InterPro" id="IPR029058">
    <property type="entry name" value="AB_hydrolase_fold"/>
</dbReference>
<evidence type="ECO:0000256" key="5">
    <source>
        <dbReference type="ARBA" id="ARBA00023316"/>
    </source>
</evidence>
<dbReference type="PANTHER" id="PTHR21562">
    <property type="entry name" value="NOTUM-RELATED"/>
    <property type="match status" value="1"/>
</dbReference>
<dbReference type="InterPro" id="IPR004963">
    <property type="entry name" value="PAE/NOTUM"/>
</dbReference>
<comment type="similarity">
    <text evidence="3 6">Belongs to the pectinacetylesterase family.</text>
</comment>
<keyword evidence="6" id="KW-0378">Hydrolase</keyword>